<evidence type="ECO:0000313" key="2">
    <source>
        <dbReference type="EMBL" id="KKL76044.1"/>
    </source>
</evidence>
<protein>
    <submittedName>
        <fullName evidence="2">Uncharacterized protein</fullName>
    </submittedName>
</protein>
<reference evidence="2" key="1">
    <citation type="journal article" date="2015" name="Nature">
        <title>Complex archaea that bridge the gap between prokaryotes and eukaryotes.</title>
        <authorList>
            <person name="Spang A."/>
            <person name="Saw J.H."/>
            <person name="Jorgensen S.L."/>
            <person name="Zaremba-Niedzwiedzka K."/>
            <person name="Martijn J."/>
            <person name="Lind A.E."/>
            <person name="van Eijk R."/>
            <person name="Schleper C."/>
            <person name="Guy L."/>
            <person name="Ettema T.J."/>
        </authorList>
    </citation>
    <scope>NUCLEOTIDE SEQUENCE</scope>
</reference>
<comment type="caution">
    <text evidence="2">The sequence shown here is derived from an EMBL/GenBank/DDBJ whole genome shotgun (WGS) entry which is preliminary data.</text>
</comment>
<evidence type="ECO:0000256" key="1">
    <source>
        <dbReference type="SAM" id="MobiDB-lite"/>
    </source>
</evidence>
<dbReference type="EMBL" id="LAZR01024177">
    <property type="protein sequence ID" value="KKL76044.1"/>
    <property type="molecule type" value="Genomic_DNA"/>
</dbReference>
<name>A0A0F9EPR7_9ZZZZ</name>
<proteinExistence type="predicted"/>
<dbReference type="AlphaFoldDB" id="A0A0F9EPR7"/>
<feature type="non-terminal residue" evidence="2">
    <location>
        <position position="194"/>
    </location>
</feature>
<organism evidence="2">
    <name type="scientific">marine sediment metagenome</name>
    <dbReference type="NCBI Taxonomy" id="412755"/>
    <lineage>
        <taxon>unclassified sequences</taxon>
        <taxon>metagenomes</taxon>
        <taxon>ecological metagenomes</taxon>
    </lineage>
</organism>
<accession>A0A0F9EPR7</accession>
<feature type="compositionally biased region" description="Polar residues" evidence="1">
    <location>
        <begin position="146"/>
        <end position="157"/>
    </location>
</feature>
<gene>
    <name evidence="2" type="ORF">LCGC14_2048810</name>
</gene>
<feature type="region of interest" description="Disordered" evidence="1">
    <location>
        <begin position="113"/>
        <end position="157"/>
    </location>
</feature>
<feature type="compositionally biased region" description="Basic and acidic residues" evidence="1">
    <location>
        <begin position="113"/>
        <end position="143"/>
    </location>
</feature>
<sequence>MSTNTQTQQNPLWEAILKYCGANAINVADSYYNKVTKDVGDSLDKLRQNTIASITAGIKASFAIASAMLISSLVEAATQLAGAYGAGEALNEINPAEKKLDEANQGFKKLGEEEKTLQSDPAKNKDRLDELKTEKEKQKKVVEKQNTAVSNKTQKANTKAQMIQAYSQAAAILPKSLADAQNTKGRAITEVLQT</sequence>